<sequence>MPALRCWSPEFTRKETPRQNNFRDRGFQISQLRIIPVVGYAWRQARWRLRRAYPWPDNKADLQTGLGGNVIFNSNYTATPQPLRIANAYDLGSERPYELLLHDINCILWDEVFFDIRLAPEFRRSNKGKGRFLAKTEDQAFKAESLERKSTSARNLSPASGGAVNPASPLGIPNQAFSPGLPNVKAPPSSHNDKVKQSTDN</sequence>
<feature type="region of interest" description="Disordered" evidence="1">
    <location>
        <begin position="143"/>
        <end position="201"/>
    </location>
</feature>
<evidence type="ECO:0000256" key="1">
    <source>
        <dbReference type="SAM" id="MobiDB-lite"/>
    </source>
</evidence>
<proteinExistence type="predicted"/>
<keyword evidence="3" id="KW-1185">Reference proteome</keyword>
<evidence type="ECO:0000313" key="3">
    <source>
        <dbReference type="Proteomes" id="UP000830671"/>
    </source>
</evidence>
<gene>
    <name evidence="2" type="ORF">CLUP02_16005</name>
</gene>
<organism evidence="2 3">
    <name type="scientific">Colletotrichum lupini</name>
    <dbReference type="NCBI Taxonomy" id="145971"/>
    <lineage>
        <taxon>Eukaryota</taxon>
        <taxon>Fungi</taxon>
        <taxon>Dikarya</taxon>
        <taxon>Ascomycota</taxon>
        <taxon>Pezizomycotina</taxon>
        <taxon>Sordariomycetes</taxon>
        <taxon>Hypocreomycetidae</taxon>
        <taxon>Glomerellales</taxon>
        <taxon>Glomerellaceae</taxon>
        <taxon>Colletotrichum</taxon>
        <taxon>Colletotrichum acutatum species complex</taxon>
    </lineage>
</organism>
<dbReference type="GeneID" id="73349939"/>
<evidence type="ECO:0000313" key="2">
    <source>
        <dbReference type="EMBL" id="UQC90475.1"/>
    </source>
</evidence>
<protein>
    <submittedName>
        <fullName evidence="2">Uncharacterized protein</fullName>
    </submittedName>
</protein>
<dbReference type="AlphaFoldDB" id="A0A9Q8T7Z0"/>
<accession>A0A9Q8T7Z0</accession>
<reference evidence="2" key="1">
    <citation type="journal article" date="2021" name="Mol. Plant Microbe Interact.">
        <title>Complete Genome Sequence of the Plant-Pathogenic Fungus Colletotrichum lupini.</title>
        <authorList>
            <person name="Baroncelli R."/>
            <person name="Pensec F."/>
            <person name="Da Lio D."/>
            <person name="Boufleur T."/>
            <person name="Vicente I."/>
            <person name="Sarrocco S."/>
            <person name="Picot A."/>
            <person name="Baraldi E."/>
            <person name="Sukno S."/>
            <person name="Thon M."/>
            <person name="Le Floch G."/>
        </authorList>
    </citation>
    <scope>NUCLEOTIDE SEQUENCE</scope>
    <source>
        <strain evidence="2">IMI 504893</strain>
    </source>
</reference>
<dbReference type="RefSeq" id="XP_049152076.1">
    <property type="nucleotide sequence ID" value="XM_049294929.1"/>
</dbReference>
<name>A0A9Q8T7Z0_9PEZI</name>
<dbReference type="Proteomes" id="UP000830671">
    <property type="component" value="Chromosome 9"/>
</dbReference>
<dbReference type="KEGG" id="clup:CLUP02_16005"/>
<dbReference type="EMBL" id="CP019481">
    <property type="protein sequence ID" value="UQC90475.1"/>
    <property type="molecule type" value="Genomic_DNA"/>
</dbReference>
<feature type="compositionally biased region" description="Basic and acidic residues" evidence="1">
    <location>
        <begin position="191"/>
        <end position="201"/>
    </location>
</feature>